<gene>
    <name evidence="2" type="ORF">PQ455_08050</name>
</gene>
<dbReference type="EMBL" id="CP117411">
    <property type="protein sequence ID" value="WCT75156.1"/>
    <property type="molecule type" value="Genomic_DNA"/>
</dbReference>
<accession>A0ABY7TQ91</accession>
<proteinExistence type="predicted"/>
<feature type="signal peptide" evidence="1">
    <location>
        <begin position="1"/>
        <end position="16"/>
    </location>
</feature>
<keyword evidence="1" id="KW-0732">Signal</keyword>
<sequence length="231" mass="24641">MRLAVLLAALAAPAAAQPPLTLGAATYVRAPKGWQAAWFACDPIGANDLIVAGEPRKARVTLWRMKRDASLPWKGDFTLGRADPGAGQIYFALSAKGRERGNIHGINPGMADPNPRLPSISSVTLDNHRTQCRMADGAILLAMTTKRSLIVSRERGGLVYRAFEPGKTTPAIRLARGEAVPAGNGIAYRFTNKGYDYRLVAGHGTAGGTLTVTRGGKVELTEPFVAYSMAR</sequence>
<dbReference type="RefSeq" id="WP_273690754.1">
    <property type="nucleotide sequence ID" value="NZ_CP117411.1"/>
</dbReference>
<protein>
    <submittedName>
        <fullName evidence="2">Uncharacterized protein</fullName>
    </submittedName>
</protein>
<name>A0ABY7TQ91_9SPHN</name>
<evidence type="ECO:0000256" key="1">
    <source>
        <dbReference type="SAM" id="SignalP"/>
    </source>
</evidence>
<reference evidence="2 3" key="1">
    <citation type="submission" date="2023-02" db="EMBL/GenBank/DDBJ databases">
        <title>Genome sequence of Sphingomonas naphthae.</title>
        <authorList>
            <person name="Kim S."/>
            <person name="Heo J."/>
            <person name="Kwon S.-W."/>
        </authorList>
    </citation>
    <scope>NUCLEOTIDE SEQUENCE [LARGE SCALE GENOMIC DNA]</scope>
    <source>
        <strain evidence="2 3">KACC 18716</strain>
    </source>
</reference>
<evidence type="ECO:0000313" key="2">
    <source>
        <dbReference type="EMBL" id="WCT75156.1"/>
    </source>
</evidence>
<dbReference type="Proteomes" id="UP001220395">
    <property type="component" value="Chromosome"/>
</dbReference>
<organism evidence="2 3">
    <name type="scientific">Sphingomonas naphthae</name>
    <dbReference type="NCBI Taxonomy" id="1813468"/>
    <lineage>
        <taxon>Bacteria</taxon>
        <taxon>Pseudomonadati</taxon>
        <taxon>Pseudomonadota</taxon>
        <taxon>Alphaproteobacteria</taxon>
        <taxon>Sphingomonadales</taxon>
        <taxon>Sphingomonadaceae</taxon>
        <taxon>Sphingomonas</taxon>
    </lineage>
</organism>
<keyword evidence="3" id="KW-1185">Reference proteome</keyword>
<evidence type="ECO:0000313" key="3">
    <source>
        <dbReference type="Proteomes" id="UP001220395"/>
    </source>
</evidence>
<feature type="chain" id="PRO_5045190184" evidence="1">
    <location>
        <begin position="17"/>
        <end position="231"/>
    </location>
</feature>